<feature type="domain" description="Out at first C-terminal" evidence="4">
    <location>
        <begin position="199"/>
        <end position="255"/>
    </location>
</feature>
<evidence type="ECO:0000313" key="5">
    <source>
        <dbReference type="EMBL" id="OQR66752.1"/>
    </source>
</evidence>
<evidence type="ECO:0000256" key="1">
    <source>
        <dbReference type="ARBA" id="ARBA00005786"/>
    </source>
</evidence>
<dbReference type="EMBL" id="MNPL01031238">
    <property type="protein sequence ID" value="OQR66752.1"/>
    <property type="molecule type" value="Genomic_DNA"/>
</dbReference>
<proteinExistence type="inferred from homology"/>
<dbReference type="InterPro" id="IPR026315">
    <property type="entry name" value="Oaf"/>
</dbReference>
<name>A0A1V9X064_9ACAR</name>
<dbReference type="Pfam" id="PF14941">
    <property type="entry name" value="OAF_N"/>
    <property type="match status" value="1"/>
</dbReference>
<keyword evidence="6" id="KW-1185">Reference proteome</keyword>
<dbReference type="InterPro" id="IPR053897">
    <property type="entry name" value="Oaf_C"/>
</dbReference>
<evidence type="ECO:0000259" key="3">
    <source>
        <dbReference type="Pfam" id="PF14941"/>
    </source>
</evidence>
<comment type="similarity">
    <text evidence="1">Belongs to the OAF family.</text>
</comment>
<comment type="caution">
    <text evidence="5">The sequence shown here is derived from an EMBL/GenBank/DDBJ whole genome shotgun (WGS) entry which is preliminary data.</text>
</comment>
<dbReference type="OrthoDB" id="5947176at2759"/>
<feature type="domain" description="Out at first protein BRICHOS-like" evidence="3">
    <location>
        <begin position="25"/>
        <end position="172"/>
    </location>
</feature>
<sequence length="256" mass="28541">MAGRAGVAEGLLGVLSVLLAATRASELLIFVENPGGQVMQENITTVGQHIIISFERYDSSAVTVWYDYANGVQIFRFVVSGEEELDQGGVTRAVCYATFFDRESLVPVNAMYKLRQRNAHVVRFAEWDKGREEIYLDHKIATKSAGVLSDQLSSLCADTEFIYTRQSDLQSWISSEGASKFIKLKTSKVQLNPAQQVQCSSDPAPWASCACRLTACVLWYPCALRYCENNGVCGIRTCSKCYDMMHTEEGRRRCIV</sequence>
<dbReference type="Proteomes" id="UP000192247">
    <property type="component" value="Unassembled WGS sequence"/>
</dbReference>
<dbReference type="Pfam" id="PF22873">
    <property type="entry name" value="OAF_C"/>
    <property type="match status" value="1"/>
</dbReference>
<evidence type="ECO:0000256" key="2">
    <source>
        <dbReference type="SAM" id="SignalP"/>
    </source>
</evidence>
<evidence type="ECO:0000259" key="4">
    <source>
        <dbReference type="Pfam" id="PF22873"/>
    </source>
</evidence>
<dbReference type="InterPro" id="IPR053894">
    <property type="entry name" value="OAF_N"/>
</dbReference>
<evidence type="ECO:0000313" key="6">
    <source>
        <dbReference type="Proteomes" id="UP000192247"/>
    </source>
</evidence>
<dbReference type="PANTHER" id="PTHR13423:SF2">
    <property type="entry name" value="OUT AT FIRST PROTEIN HOMOLOG"/>
    <property type="match status" value="1"/>
</dbReference>
<dbReference type="PANTHER" id="PTHR13423">
    <property type="entry name" value="OUT AT FIRST"/>
    <property type="match status" value="1"/>
</dbReference>
<feature type="chain" id="PRO_5013161920" evidence="2">
    <location>
        <begin position="25"/>
        <end position="256"/>
    </location>
</feature>
<gene>
    <name evidence="5" type="ORF">BIW11_13946</name>
</gene>
<keyword evidence="2" id="KW-0732">Signal</keyword>
<reference evidence="5 6" key="1">
    <citation type="journal article" date="2017" name="Gigascience">
        <title>Draft genome of the honey bee ectoparasitic mite, Tropilaelaps mercedesae, is shaped by the parasitic life history.</title>
        <authorList>
            <person name="Dong X."/>
            <person name="Armstrong S.D."/>
            <person name="Xia D."/>
            <person name="Makepeace B.L."/>
            <person name="Darby A.C."/>
            <person name="Kadowaki T."/>
        </authorList>
    </citation>
    <scope>NUCLEOTIDE SEQUENCE [LARGE SCALE GENOMIC DNA]</scope>
    <source>
        <strain evidence="5">Wuxi-XJTLU</strain>
    </source>
</reference>
<protein>
    <submittedName>
        <fullName evidence="5">Out at first protein-like</fullName>
    </submittedName>
</protein>
<organism evidence="5 6">
    <name type="scientific">Tropilaelaps mercedesae</name>
    <dbReference type="NCBI Taxonomy" id="418985"/>
    <lineage>
        <taxon>Eukaryota</taxon>
        <taxon>Metazoa</taxon>
        <taxon>Ecdysozoa</taxon>
        <taxon>Arthropoda</taxon>
        <taxon>Chelicerata</taxon>
        <taxon>Arachnida</taxon>
        <taxon>Acari</taxon>
        <taxon>Parasitiformes</taxon>
        <taxon>Mesostigmata</taxon>
        <taxon>Gamasina</taxon>
        <taxon>Dermanyssoidea</taxon>
        <taxon>Laelapidae</taxon>
        <taxon>Tropilaelaps</taxon>
    </lineage>
</organism>
<feature type="signal peptide" evidence="2">
    <location>
        <begin position="1"/>
        <end position="24"/>
    </location>
</feature>
<dbReference type="InParanoid" id="A0A1V9X064"/>
<accession>A0A1V9X064</accession>
<dbReference type="FunCoup" id="A0A1V9X064">
    <property type="interactions" value="114"/>
</dbReference>
<dbReference type="AlphaFoldDB" id="A0A1V9X064"/>